<protein>
    <submittedName>
        <fullName evidence="1">Uncharacterized protein</fullName>
    </submittedName>
</protein>
<organism evidence="1 2">
    <name type="scientific">Diphasiastrum complanatum</name>
    <name type="common">Issler's clubmoss</name>
    <name type="synonym">Lycopodium complanatum</name>
    <dbReference type="NCBI Taxonomy" id="34168"/>
    <lineage>
        <taxon>Eukaryota</taxon>
        <taxon>Viridiplantae</taxon>
        <taxon>Streptophyta</taxon>
        <taxon>Embryophyta</taxon>
        <taxon>Tracheophyta</taxon>
        <taxon>Lycopodiopsida</taxon>
        <taxon>Lycopodiales</taxon>
        <taxon>Lycopodiaceae</taxon>
        <taxon>Lycopodioideae</taxon>
        <taxon>Diphasiastrum</taxon>
    </lineage>
</organism>
<gene>
    <name evidence="1" type="ORF">O6H91_05G072100</name>
</gene>
<evidence type="ECO:0000313" key="1">
    <source>
        <dbReference type="EMBL" id="KAJ7556167.1"/>
    </source>
</evidence>
<accession>A0ACC2DPE6</accession>
<sequence>MVASRKLQVWNLGFVKYPQALALQNLLVSKRRGNAIADTLLSLQHPPTFTLGKRRTAHNILVSPTELQTLGAEVHFAERGGDVTFHGPGQAVLYPILDLRQMGLGARRYVEGLEDCMIKVAEKYGVHARGRLEKLTGVWVEDRKIGAVGVRISSGSISSHGLAFNIKPDLRFFSHIVPCGIRDKEVTSLEKESCFTPVIEEAVTKQLIEVFAEVFGFVDIVSKTDPELLSSVGIVSKP</sequence>
<evidence type="ECO:0000313" key="2">
    <source>
        <dbReference type="Proteomes" id="UP001162992"/>
    </source>
</evidence>
<keyword evidence="2" id="KW-1185">Reference proteome</keyword>
<reference evidence="2" key="1">
    <citation type="journal article" date="2024" name="Proc. Natl. Acad. Sci. U.S.A.">
        <title>Extraordinary preservation of gene collinearity over three hundred million years revealed in homosporous lycophytes.</title>
        <authorList>
            <person name="Li C."/>
            <person name="Wickell D."/>
            <person name="Kuo L.Y."/>
            <person name="Chen X."/>
            <person name="Nie B."/>
            <person name="Liao X."/>
            <person name="Peng D."/>
            <person name="Ji J."/>
            <person name="Jenkins J."/>
            <person name="Williams M."/>
            <person name="Shu S."/>
            <person name="Plott C."/>
            <person name="Barry K."/>
            <person name="Rajasekar S."/>
            <person name="Grimwood J."/>
            <person name="Han X."/>
            <person name="Sun S."/>
            <person name="Hou Z."/>
            <person name="He W."/>
            <person name="Dai G."/>
            <person name="Sun C."/>
            <person name="Schmutz J."/>
            <person name="Leebens-Mack J.H."/>
            <person name="Li F.W."/>
            <person name="Wang L."/>
        </authorList>
    </citation>
    <scope>NUCLEOTIDE SEQUENCE [LARGE SCALE GENOMIC DNA]</scope>
    <source>
        <strain evidence="2">cv. PW_Plant_1</strain>
    </source>
</reference>
<name>A0ACC2DPE6_DIPCM</name>
<dbReference type="EMBL" id="CM055096">
    <property type="protein sequence ID" value="KAJ7556167.1"/>
    <property type="molecule type" value="Genomic_DNA"/>
</dbReference>
<proteinExistence type="predicted"/>
<dbReference type="Proteomes" id="UP001162992">
    <property type="component" value="Chromosome 5"/>
</dbReference>
<comment type="caution">
    <text evidence="1">The sequence shown here is derived from an EMBL/GenBank/DDBJ whole genome shotgun (WGS) entry which is preliminary data.</text>
</comment>